<organism evidence="4">
    <name type="scientific">Oppiella nova</name>
    <dbReference type="NCBI Taxonomy" id="334625"/>
    <lineage>
        <taxon>Eukaryota</taxon>
        <taxon>Metazoa</taxon>
        <taxon>Ecdysozoa</taxon>
        <taxon>Arthropoda</taxon>
        <taxon>Chelicerata</taxon>
        <taxon>Arachnida</taxon>
        <taxon>Acari</taxon>
        <taxon>Acariformes</taxon>
        <taxon>Sarcoptiformes</taxon>
        <taxon>Oribatida</taxon>
        <taxon>Brachypylina</taxon>
        <taxon>Oppioidea</taxon>
        <taxon>Oppiidae</taxon>
        <taxon>Oppiella</taxon>
    </lineage>
</organism>
<dbReference type="OrthoDB" id="409956at2759"/>
<name>A0A7R9QLM7_9ACAR</name>
<dbReference type="Gene3D" id="3.90.70.80">
    <property type="match status" value="1"/>
</dbReference>
<dbReference type="InterPro" id="IPR003323">
    <property type="entry name" value="OTU_dom"/>
</dbReference>
<evidence type="ECO:0000256" key="2">
    <source>
        <dbReference type="SAM" id="MobiDB-lite"/>
    </source>
</evidence>
<dbReference type="InterPro" id="IPR038765">
    <property type="entry name" value="Papain-like_cys_pep_sf"/>
</dbReference>
<keyword evidence="5" id="KW-1185">Reference proteome</keyword>
<dbReference type="Proteomes" id="UP000728032">
    <property type="component" value="Unassembled WGS sequence"/>
</dbReference>
<feature type="compositionally biased region" description="Basic and acidic residues" evidence="2">
    <location>
        <begin position="71"/>
        <end position="83"/>
    </location>
</feature>
<dbReference type="PROSITE" id="PS50802">
    <property type="entry name" value="OTU"/>
    <property type="match status" value="1"/>
</dbReference>
<gene>
    <name evidence="4" type="ORF">ONB1V03_LOCUS7566</name>
</gene>
<dbReference type="EMBL" id="OC918732">
    <property type="protein sequence ID" value="CAD7649973.1"/>
    <property type="molecule type" value="Genomic_DNA"/>
</dbReference>
<protein>
    <recommendedName>
        <fullName evidence="3">OTU domain-containing protein</fullName>
    </recommendedName>
</protein>
<proteinExistence type="predicted"/>
<dbReference type="SUPFAM" id="SSF54001">
    <property type="entry name" value="Cysteine proteinases"/>
    <property type="match status" value="1"/>
</dbReference>
<sequence>MYVRTYGLDEHVPGSFKTQAIEHCVPYYSERDVAYGVTDNRKSVHGKTYADTVNVQAIRERVDREDRARYEQALQEAKREKANQRPIPKPDYNSVNEQGTYDPQLEQALQMSKIQSKWDSKRRLETEWQTKNKLKETAKTELQEKLYRIVSTELYTPEKLMEIKRALGEYETTTGTTIFDTCQISDLHHKDLNDTSSTALYGDYSRMESLRVITATTLIKHQGVFEKYMDEQRVKYGYNHELSFEGLVRAAVDLQVWGDELHVMALSLALHRPIYSYGSLRLAFDTKSPKHYEELKEAYERQTIQNHFRYIADENNIGAQPILLYYNGRDHYSVVLPVRDDVVALVPQMQLLEPIFKRRADDQDLIVLDEPKNDKSDPDDNLNNNEITESEIPVKTTLTLNKQEQSIEPKLNNPGNKENQDKMIDLMKREFDKQINELTQKMSTLNAHIIKVNSENSRFNEHVRLLSDKCSQLQRDKLTWTKEKETYQDENRKLFNRMLDLDYQLKQCMEGELPGSYTAVNNGGLNANDVPINGLGINGHNGNISKSINPDNICWVTQPNPTWVRGIDNGVKGVNYPRSFVNPPPGMSGNVYPHNNHTYIKQINTENVLDKNNDKIQAPEPMQTDM</sequence>
<dbReference type="EMBL" id="CAJPVJ010003907">
    <property type="protein sequence ID" value="CAG2168072.1"/>
    <property type="molecule type" value="Genomic_DNA"/>
</dbReference>
<accession>A0A7R9QLM7</accession>
<evidence type="ECO:0000256" key="1">
    <source>
        <dbReference type="SAM" id="Coils"/>
    </source>
</evidence>
<feature type="region of interest" description="Disordered" evidence="2">
    <location>
        <begin position="369"/>
        <end position="392"/>
    </location>
</feature>
<feature type="coiled-coil region" evidence="1">
    <location>
        <begin position="428"/>
        <end position="455"/>
    </location>
</feature>
<evidence type="ECO:0000259" key="3">
    <source>
        <dbReference type="PROSITE" id="PS50802"/>
    </source>
</evidence>
<evidence type="ECO:0000313" key="4">
    <source>
        <dbReference type="EMBL" id="CAD7649973.1"/>
    </source>
</evidence>
<feature type="region of interest" description="Disordered" evidence="2">
    <location>
        <begin position="71"/>
        <end position="95"/>
    </location>
</feature>
<dbReference type="CDD" id="cd22744">
    <property type="entry name" value="OTU"/>
    <property type="match status" value="1"/>
</dbReference>
<feature type="domain" description="OTU" evidence="3">
    <location>
        <begin position="204"/>
        <end position="338"/>
    </location>
</feature>
<reference evidence="4" key="1">
    <citation type="submission" date="2020-11" db="EMBL/GenBank/DDBJ databases">
        <authorList>
            <person name="Tran Van P."/>
        </authorList>
    </citation>
    <scope>NUCLEOTIDE SEQUENCE</scope>
</reference>
<dbReference type="AlphaFoldDB" id="A0A7R9QLM7"/>
<evidence type="ECO:0000313" key="5">
    <source>
        <dbReference type="Proteomes" id="UP000728032"/>
    </source>
</evidence>
<keyword evidence="1" id="KW-0175">Coiled coil</keyword>
<feature type="compositionally biased region" description="Basic and acidic residues" evidence="2">
    <location>
        <begin position="369"/>
        <end position="378"/>
    </location>
</feature>